<evidence type="ECO:0000313" key="3">
    <source>
        <dbReference type="EMBL" id="GAA0596932.1"/>
    </source>
</evidence>
<dbReference type="PANTHER" id="PTHR43162">
    <property type="match status" value="1"/>
</dbReference>
<evidence type="ECO:0000259" key="2">
    <source>
        <dbReference type="Pfam" id="PF13460"/>
    </source>
</evidence>
<proteinExistence type="predicted"/>
<evidence type="ECO:0000313" key="4">
    <source>
        <dbReference type="Proteomes" id="UP001500668"/>
    </source>
</evidence>
<evidence type="ECO:0000256" key="1">
    <source>
        <dbReference type="SAM" id="MobiDB-lite"/>
    </source>
</evidence>
<dbReference type="Gene3D" id="3.40.50.720">
    <property type="entry name" value="NAD(P)-binding Rossmann-like Domain"/>
    <property type="match status" value="1"/>
</dbReference>
<dbReference type="InterPro" id="IPR036291">
    <property type="entry name" value="NAD(P)-bd_dom_sf"/>
</dbReference>
<comment type="caution">
    <text evidence="3">The sequence shown here is derived from an EMBL/GenBank/DDBJ whole genome shotgun (WGS) entry which is preliminary data.</text>
</comment>
<dbReference type="Gene3D" id="3.90.25.10">
    <property type="entry name" value="UDP-galactose 4-epimerase, domain 1"/>
    <property type="match status" value="1"/>
</dbReference>
<dbReference type="RefSeq" id="WP_344073866.1">
    <property type="nucleotide sequence ID" value="NZ_BAAACA010000014.1"/>
</dbReference>
<reference evidence="3 4" key="1">
    <citation type="journal article" date="2019" name="Int. J. Syst. Evol. Microbiol.">
        <title>The Global Catalogue of Microorganisms (GCM) 10K type strain sequencing project: providing services to taxonomists for standard genome sequencing and annotation.</title>
        <authorList>
            <consortium name="The Broad Institute Genomics Platform"/>
            <consortium name="The Broad Institute Genome Sequencing Center for Infectious Disease"/>
            <person name="Wu L."/>
            <person name="Ma J."/>
        </authorList>
    </citation>
    <scope>NUCLEOTIDE SEQUENCE [LARGE SCALE GENOMIC DNA]</scope>
    <source>
        <strain evidence="3 4">JCM 5067</strain>
    </source>
</reference>
<protein>
    <submittedName>
        <fullName evidence="3">NAD(P)H-binding protein</fullName>
    </submittedName>
</protein>
<organism evidence="3 4">
    <name type="scientific">Streptomyces crystallinus</name>
    <dbReference type="NCBI Taxonomy" id="68191"/>
    <lineage>
        <taxon>Bacteria</taxon>
        <taxon>Bacillati</taxon>
        <taxon>Actinomycetota</taxon>
        <taxon>Actinomycetes</taxon>
        <taxon>Kitasatosporales</taxon>
        <taxon>Streptomycetaceae</taxon>
        <taxon>Streptomyces</taxon>
    </lineage>
</organism>
<accession>A0ABN1FT52</accession>
<dbReference type="SUPFAM" id="SSF51735">
    <property type="entry name" value="NAD(P)-binding Rossmann-fold domains"/>
    <property type="match status" value="1"/>
</dbReference>
<dbReference type="Pfam" id="PF13460">
    <property type="entry name" value="NAD_binding_10"/>
    <property type="match status" value="1"/>
</dbReference>
<name>A0ABN1FT52_9ACTN</name>
<keyword evidence="4" id="KW-1185">Reference proteome</keyword>
<sequence length="288" mass="30478">MIVVTGATGNVGRHLVRELASAGERVTAVSRRLPGQLSAGEQPAGERPGNVEFQQADPARPETLKRSFDGADALYLLVAGDGEGLDPYAILDTARAAGIRRVVLQSSQATATRPHSVAHAPLRSFEEAVRESGLAWTVLRPSGFASNASMWAPSIRAERTVTAPFGDVGLPVVDPADIAAVAAACLRDGSHAGRTYELTGPAPVSPRRQAAAIGGALGLPVRFVEQSRAEARELLLRFMPEPVVESTLGILGEPTPEERRVSADVERVLGRAPRTFAQWAADNVVAFR</sequence>
<feature type="region of interest" description="Disordered" evidence="1">
    <location>
        <begin position="33"/>
        <end position="58"/>
    </location>
</feature>
<dbReference type="EMBL" id="BAAACA010000014">
    <property type="protein sequence ID" value="GAA0596932.1"/>
    <property type="molecule type" value="Genomic_DNA"/>
</dbReference>
<dbReference type="Proteomes" id="UP001500668">
    <property type="component" value="Unassembled WGS sequence"/>
</dbReference>
<dbReference type="InterPro" id="IPR016040">
    <property type="entry name" value="NAD(P)-bd_dom"/>
</dbReference>
<feature type="domain" description="NAD(P)-binding" evidence="2">
    <location>
        <begin position="6"/>
        <end position="188"/>
    </location>
</feature>
<dbReference type="PANTHER" id="PTHR43162:SF1">
    <property type="entry name" value="PRESTALK A DIFFERENTIATION PROTEIN A"/>
    <property type="match status" value="1"/>
</dbReference>
<gene>
    <name evidence="3" type="ORF">GCM10010394_28130</name>
</gene>
<dbReference type="InterPro" id="IPR051604">
    <property type="entry name" value="Ergot_Alk_Oxidoreductase"/>
</dbReference>